<evidence type="ECO:0008006" key="3">
    <source>
        <dbReference type="Google" id="ProtNLM"/>
    </source>
</evidence>
<dbReference type="AlphaFoldDB" id="A0A085LLD1"/>
<gene>
    <name evidence="1" type="ORF">M513_13355</name>
</gene>
<dbReference type="PANTHER" id="PTHR45913">
    <property type="entry name" value="EPM2A-INTERACTING PROTEIN 1"/>
    <property type="match status" value="1"/>
</dbReference>
<organism evidence="1 2">
    <name type="scientific">Trichuris suis</name>
    <name type="common">pig whipworm</name>
    <dbReference type="NCBI Taxonomy" id="68888"/>
    <lineage>
        <taxon>Eukaryota</taxon>
        <taxon>Metazoa</taxon>
        <taxon>Ecdysozoa</taxon>
        <taxon>Nematoda</taxon>
        <taxon>Enoplea</taxon>
        <taxon>Dorylaimia</taxon>
        <taxon>Trichinellida</taxon>
        <taxon>Trichuridae</taxon>
        <taxon>Trichuris</taxon>
    </lineage>
</organism>
<evidence type="ECO:0000313" key="2">
    <source>
        <dbReference type="Proteomes" id="UP000030764"/>
    </source>
</evidence>
<protein>
    <recommendedName>
        <fullName evidence="3">HAT C-terminal dimerisation domain-containing protein</fullName>
    </recommendedName>
</protein>
<dbReference type="Proteomes" id="UP000030764">
    <property type="component" value="Unassembled WGS sequence"/>
</dbReference>
<name>A0A085LLD1_9BILA</name>
<sequence length="138" mass="15776">MNLHLQGDSLNLIKTKAVISAFVLELVIYKRNLGLGEFCQLPLLAALKKNAEVADDDILVYCHHLEMLRADFRQVAQRYPRLWAVVEKLFVAFQSSYLAERGFSAVTDLLSKKRNRLQMVKRGDLRIMLTNISPDVKS</sequence>
<dbReference type="EMBL" id="KL363429">
    <property type="protein sequence ID" value="KFD45777.1"/>
    <property type="molecule type" value="Genomic_DNA"/>
</dbReference>
<reference evidence="1 2" key="1">
    <citation type="journal article" date="2014" name="Nat. Genet.">
        <title>Genome and transcriptome of the porcine whipworm Trichuris suis.</title>
        <authorList>
            <person name="Jex A.R."/>
            <person name="Nejsum P."/>
            <person name="Schwarz E.M."/>
            <person name="Hu L."/>
            <person name="Young N.D."/>
            <person name="Hall R.S."/>
            <person name="Korhonen P.K."/>
            <person name="Liao S."/>
            <person name="Thamsborg S."/>
            <person name="Xia J."/>
            <person name="Xu P."/>
            <person name="Wang S."/>
            <person name="Scheerlinck J.P."/>
            <person name="Hofmann A."/>
            <person name="Sternberg P.W."/>
            <person name="Wang J."/>
            <person name="Gasser R.B."/>
        </authorList>
    </citation>
    <scope>NUCLEOTIDE SEQUENCE [LARGE SCALE GENOMIC DNA]</scope>
    <source>
        <strain evidence="1">DCEP-RM93M</strain>
    </source>
</reference>
<proteinExistence type="predicted"/>
<evidence type="ECO:0000313" key="1">
    <source>
        <dbReference type="EMBL" id="KFD45777.1"/>
    </source>
</evidence>
<dbReference type="PANTHER" id="PTHR45913:SF22">
    <property type="entry name" value="SCAN BOX DOMAIN-CONTAINING PROTEIN"/>
    <property type="match status" value="1"/>
</dbReference>
<accession>A0A085LLD1</accession>
<keyword evidence="2" id="KW-1185">Reference proteome</keyword>